<dbReference type="AlphaFoldDB" id="A0A0B0NAE9"/>
<evidence type="ECO:0000313" key="2">
    <source>
        <dbReference type="Proteomes" id="UP000032142"/>
    </source>
</evidence>
<comment type="caution">
    <text evidence="1">The sequence shown here is derived from an EMBL/GenBank/DDBJ whole genome shotgun (WGS) entry which is preliminary data.</text>
</comment>
<protein>
    <submittedName>
        <fullName evidence="1">Uncharacterized protein</fullName>
    </submittedName>
</protein>
<dbReference type="EMBL" id="JRRC01487845">
    <property type="protein sequence ID" value="KHG08056.1"/>
    <property type="molecule type" value="Genomic_DNA"/>
</dbReference>
<sequence>MTWLPSLYTFDNCIYKLIYFISAYIICI</sequence>
<reference evidence="2" key="1">
    <citation type="submission" date="2014-09" db="EMBL/GenBank/DDBJ databases">
        <authorList>
            <person name="Mudge J."/>
            <person name="Ramaraj T."/>
            <person name="Lindquist I.E."/>
            <person name="Bharti A.K."/>
            <person name="Sundararajan A."/>
            <person name="Cameron C.T."/>
            <person name="Woodward J.E."/>
            <person name="May G.D."/>
            <person name="Brubaker C."/>
            <person name="Broadhvest J."/>
            <person name="Wilkins T.A."/>
        </authorList>
    </citation>
    <scope>NUCLEOTIDE SEQUENCE</scope>
    <source>
        <strain evidence="2">cv. AKA8401</strain>
    </source>
</reference>
<accession>A0A0B0NAE9</accession>
<keyword evidence="2" id="KW-1185">Reference proteome</keyword>
<dbReference type="Proteomes" id="UP000032142">
    <property type="component" value="Unassembled WGS sequence"/>
</dbReference>
<gene>
    <name evidence="1" type="ORF">F383_34930</name>
</gene>
<evidence type="ECO:0000313" key="1">
    <source>
        <dbReference type="EMBL" id="KHG08056.1"/>
    </source>
</evidence>
<name>A0A0B0NAE9_GOSAR</name>
<proteinExistence type="predicted"/>
<organism evidence="1 2">
    <name type="scientific">Gossypium arboreum</name>
    <name type="common">Tree cotton</name>
    <name type="synonym">Gossypium nanking</name>
    <dbReference type="NCBI Taxonomy" id="29729"/>
    <lineage>
        <taxon>Eukaryota</taxon>
        <taxon>Viridiplantae</taxon>
        <taxon>Streptophyta</taxon>
        <taxon>Embryophyta</taxon>
        <taxon>Tracheophyta</taxon>
        <taxon>Spermatophyta</taxon>
        <taxon>Magnoliopsida</taxon>
        <taxon>eudicotyledons</taxon>
        <taxon>Gunneridae</taxon>
        <taxon>Pentapetalae</taxon>
        <taxon>rosids</taxon>
        <taxon>malvids</taxon>
        <taxon>Malvales</taxon>
        <taxon>Malvaceae</taxon>
        <taxon>Malvoideae</taxon>
        <taxon>Gossypium</taxon>
    </lineage>
</organism>